<accession>A0A915MYI0</accession>
<keyword evidence="1" id="KW-1185">Reference proteome</keyword>
<dbReference type="Proteomes" id="UP000887561">
    <property type="component" value="Unplaced"/>
</dbReference>
<dbReference type="AlphaFoldDB" id="A0A915MYI0"/>
<name>A0A915MYI0_MELJA</name>
<evidence type="ECO:0000313" key="2">
    <source>
        <dbReference type="WBParaSite" id="scaffold5376_cov155.g9480"/>
    </source>
</evidence>
<evidence type="ECO:0000313" key="1">
    <source>
        <dbReference type="Proteomes" id="UP000887561"/>
    </source>
</evidence>
<sequence>MQKRIGFQCAHRNKKYFQDDPIIYSSEFDCDNEENINIIVKMFKEKSKYANTENEEDANKSKNRLYSLIGNELGNLEIEYPILIPLEENDEEESLTNEELEKSIKAEMRINASLLLATFQGSEEFYLEETEDKVKDIEKVFYDLIKERIEIANCFIYTCINNLPNDDEIEVLIKYLEEIKSEETIKKCENNWETKEGKLE</sequence>
<proteinExistence type="predicted"/>
<reference evidence="2" key="1">
    <citation type="submission" date="2022-11" db="UniProtKB">
        <authorList>
            <consortium name="WormBaseParasite"/>
        </authorList>
    </citation>
    <scope>IDENTIFICATION</scope>
</reference>
<dbReference type="WBParaSite" id="scaffold5376_cov155.g9480">
    <property type="protein sequence ID" value="scaffold5376_cov155.g9480"/>
    <property type="gene ID" value="scaffold5376_cov155.g9480"/>
</dbReference>
<organism evidence="1 2">
    <name type="scientific">Meloidogyne javanica</name>
    <name type="common">Root-knot nematode worm</name>
    <dbReference type="NCBI Taxonomy" id="6303"/>
    <lineage>
        <taxon>Eukaryota</taxon>
        <taxon>Metazoa</taxon>
        <taxon>Ecdysozoa</taxon>
        <taxon>Nematoda</taxon>
        <taxon>Chromadorea</taxon>
        <taxon>Rhabditida</taxon>
        <taxon>Tylenchina</taxon>
        <taxon>Tylenchomorpha</taxon>
        <taxon>Tylenchoidea</taxon>
        <taxon>Meloidogynidae</taxon>
        <taxon>Meloidogyninae</taxon>
        <taxon>Meloidogyne</taxon>
        <taxon>Meloidogyne incognita group</taxon>
    </lineage>
</organism>
<protein>
    <submittedName>
        <fullName evidence="2">Uncharacterized protein</fullName>
    </submittedName>
</protein>